<organism evidence="2 3">
    <name type="scientific">Helicobacter bilis</name>
    <dbReference type="NCBI Taxonomy" id="37372"/>
    <lineage>
        <taxon>Bacteria</taxon>
        <taxon>Pseudomonadati</taxon>
        <taxon>Campylobacterota</taxon>
        <taxon>Epsilonproteobacteria</taxon>
        <taxon>Campylobacterales</taxon>
        <taxon>Helicobacteraceae</taxon>
        <taxon>Helicobacter</taxon>
    </lineage>
</organism>
<proteinExistence type="predicted"/>
<evidence type="ECO:0000313" key="2">
    <source>
        <dbReference type="EMBL" id="TLE06319.1"/>
    </source>
</evidence>
<name>A0A6D2CDA8_9HELI</name>
<evidence type="ECO:0000313" key="3">
    <source>
        <dbReference type="Proteomes" id="UP000029870"/>
    </source>
</evidence>
<gene>
    <name evidence="2" type="ORF">LS77_000680</name>
</gene>
<dbReference type="Proteomes" id="UP000029870">
    <property type="component" value="Unassembled WGS sequence"/>
</dbReference>
<reference evidence="2 3" key="1">
    <citation type="journal article" date="2014" name="Genome Announc.">
        <title>Draft genome sequences of eight enterohepatic helicobacter species isolated from both laboratory and wild rodents.</title>
        <authorList>
            <person name="Sheh A."/>
            <person name="Shen Z."/>
            <person name="Fox J.G."/>
        </authorList>
    </citation>
    <scope>NUCLEOTIDE SEQUENCE [LARGE SCALE GENOMIC DNA]</scope>
    <source>
        <strain evidence="2 3">Missouri</strain>
    </source>
</reference>
<protein>
    <recommendedName>
        <fullName evidence="1">TssC1 N-terminal domain-containing protein</fullName>
    </recommendedName>
</protein>
<evidence type="ECO:0000259" key="1">
    <source>
        <dbReference type="Pfam" id="PF05943"/>
    </source>
</evidence>
<dbReference type="InterPro" id="IPR044031">
    <property type="entry name" value="TssC1_N"/>
</dbReference>
<comment type="caution">
    <text evidence="2">The sequence shown here is derived from an EMBL/GenBank/DDBJ whole genome shotgun (WGS) entry which is preliminary data.</text>
</comment>
<feature type="non-terminal residue" evidence="2">
    <location>
        <position position="33"/>
    </location>
</feature>
<accession>A0A6D2CDA8</accession>
<dbReference type="EMBL" id="JRPH02000002">
    <property type="protein sequence ID" value="TLE06319.1"/>
    <property type="molecule type" value="Genomic_DNA"/>
</dbReference>
<dbReference type="AlphaFoldDB" id="A0A6D2CDA8"/>
<feature type="domain" description="TssC1 N-terminal" evidence="1">
    <location>
        <begin position="1"/>
        <end position="33"/>
    </location>
</feature>
<dbReference type="Pfam" id="PF05943">
    <property type="entry name" value="VipB"/>
    <property type="match status" value="1"/>
</dbReference>
<sequence length="33" mass="3500">MYSAEYGQFGGEPIGAIIGDYALNASSPDMNFL</sequence>